<accession>A0A8T1BJD3</accession>
<dbReference type="Proteomes" id="UP000774804">
    <property type="component" value="Unassembled WGS sequence"/>
</dbReference>
<reference evidence="1" key="1">
    <citation type="submission" date="2018-10" db="EMBL/GenBank/DDBJ databases">
        <title>Effector identification in a new, highly contiguous assembly of the strawberry crown rot pathogen Phytophthora cactorum.</title>
        <authorList>
            <person name="Armitage A.D."/>
            <person name="Nellist C.F."/>
            <person name="Bates H."/>
            <person name="Vickerstaff R.J."/>
            <person name="Harrison R.J."/>
        </authorList>
    </citation>
    <scope>NUCLEOTIDE SEQUENCE</scope>
    <source>
        <strain evidence="1">4032</strain>
    </source>
</reference>
<dbReference type="AlphaFoldDB" id="A0A8T1BJD3"/>
<name>A0A8T1BJD3_9STRA</name>
<comment type="caution">
    <text evidence="1">The sequence shown here is derived from an EMBL/GenBank/DDBJ whole genome shotgun (WGS) entry which is preliminary data.</text>
</comment>
<sequence length="105" mass="11932">MPEVGVEEVARELLCARGTVHVWRQKTDKLLRFTSHATSKTMKGKGRKETFPDVSAIVTYMKESAVTSIMEYMLQLELAWVTNDMADKRSGLLALQLMCERPANR</sequence>
<evidence type="ECO:0000313" key="2">
    <source>
        <dbReference type="Proteomes" id="UP000774804"/>
    </source>
</evidence>
<dbReference type="EMBL" id="RCMI01000628">
    <property type="protein sequence ID" value="KAG2903106.1"/>
    <property type="molecule type" value="Genomic_DNA"/>
</dbReference>
<dbReference type="VEuPathDB" id="FungiDB:PC110_g358"/>
<evidence type="ECO:0000313" key="1">
    <source>
        <dbReference type="EMBL" id="KAG2903106.1"/>
    </source>
</evidence>
<gene>
    <name evidence="1" type="ORF">PC115_g15434</name>
</gene>
<proteinExistence type="predicted"/>
<protein>
    <submittedName>
        <fullName evidence="1">Uncharacterized protein</fullName>
    </submittedName>
</protein>
<organism evidence="1 2">
    <name type="scientific">Phytophthora cactorum</name>
    <dbReference type="NCBI Taxonomy" id="29920"/>
    <lineage>
        <taxon>Eukaryota</taxon>
        <taxon>Sar</taxon>
        <taxon>Stramenopiles</taxon>
        <taxon>Oomycota</taxon>
        <taxon>Peronosporomycetes</taxon>
        <taxon>Peronosporales</taxon>
        <taxon>Peronosporaceae</taxon>
        <taxon>Phytophthora</taxon>
    </lineage>
</organism>